<keyword evidence="7" id="KW-0325">Glycoprotein</keyword>
<dbReference type="SMART" id="SM00059">
    <property type="entry name" value="FN2"/>
    <property type="match status" value="1"/>
</dbReference>
<accession>A0A4W5LWK8</accession>
<dbReference type="PROSITE" id="PS00023">
    <property type="entry name" value="FN2_1"/>
    <property type="match status" value="1"/>
</dbReference>
<evidence type="ECO:0000313" key="11">
    <source>
        <dbReference type="Proteomes" id="UP000314982"/>
    </source>
</evidence>
<comment type="subcellular location">
    <subcellularLocation>
        <location evidence="1">Membrane</location>
        <topology evidence="1">Single-pass membrane protein</topology>
    </subcellularLocation>
</comment>
<dbReference type="PROSITE" id="PS51092">
    <property type="entry name" value="FN2_2"/>
    <property type="match status" value="1"/>
</dbReference>
<dbReference type="Ensembl" id="ENSHHUT00000031329.1">
    <property type="protein sequence ID" value="ENSHHUP00000030079.1"/>
    <property type="gene ID" value="ENSHHUG00000019164.1"/>
</dbReference>
<feature type="domain" description="Fibronectin type-II" evidence="9">
    <location>
        <begin position="37"/>
        <end position="85"/>
    </location>
</feature>
<dbReference type="SUPFAM" id="SSF57440">
    <property type="entry name" value="Kringle-like"/>
    <property type="match status" value="1"/>
</dbReference>
<dbReference type="Gene3D" id="3.10.100.10">
    <property type="entry name" value="Mannose-Binding Protein A, subunit A"/>
    <property type="match status" value="1"/>
</dbReference>
<keyword evidence="3" id="KW-0677">Repeat</keyword>
<evidence type="ECO:0000313" key="10">
    <source>
        <dbReference type="Ensembl" id="ENSHHUP00000030079.1"/>
    </source>
</evidence>
<evidence type="ECO:0000256" key="5">
    <source>
        <dbReference type="ARBA" id="ARBA00023136"/>
    </source>
</evidence>
<dbReference type="PRINTS" id="PR00013">
    <property type="entry name" value="FNTYPEII"/>
</dbReference>
<dbReference type="InterPro" id="IPR016187">
    <property type="entry name" value="CTDL_fold"/>
</dbReference>
<evidence type="ECO:0000256" key="3">
    <source>
        <dbReference type="ARBA" id="ARBA00022737"/>
    </source>
</evidence>
<dbReference type="AlphaFoldDB" id="A0A4W5LWK8"/>
<evidence type="ECO:0000256" key="8">
    <source>
        <dbReference type="PROSITE-ProRule" id="PRU00479"/>
    </source>
</evidence>
<evidence type="ECO:0000256" key="1">
    <source>
        <dbReference type="ARBA" id="ARBA00004167"/>
    </source>
</evidence>
<evidence type="ECO:0000256" key="4">
    <source>
        <dbReference type="ARBA" id="ARBA00022989"/>
    </source>
</evidence>
<dbReference type="GeneTree" id="ENSGT01100000263473"/>
<dbReference type="Gene3D" id="2.10.10.10">
    <property type="entry name" value="Fibronectin, type II, collagen-binding"/>
    <property type="match status" value="1"/>
</dbReference>
<reference evidence="11" key="1">
    <citation type="submission" date="2018-06" db="EMBL/GenBank/DDBJ databases">
        <title>Genome assembly of Danube salmon.</title>
        <authorList>
            <person name="Macqueen D.J."/>
            <person name="Gundappa M.K."/>
        </authorList>
    </citation>
    <scope>NUCLEOTIDE SEQUENCE [LARGE SCALE GENOMIC DNA]</scope>
</reference>
<reference evidence="10" key="3">
    <citation type="submission" date="2025-09" db="UniProtKB">
        <authorList>
            <consortium name="Ensembl"/>
        </authorList>
    </citation>
    <scope>IDENTIFICATION</scope>
</reference>
<evidence type="ECO:0000256" key="7">
    <source>
        <dbReference type="ARBA" id="ARBA00023180"/>
    </source>
</evidence>
<evidence type="ECO:0000256" key="2">
    <source>
        <dbReference type="ARBA" id="ARBA00022692"/>
    </source>
</evidence>
<keyword evidence="5" id="KW-0472">Membrane</keyword>
<dbReference type="InterPro" id="IPR050111">
    <property type="entry name" value="C-type_lectin/snaclec_domain"/>
</dbReference>
<dbReference type="Proteomes" id="UP000314982">
    <property type="component" value="Unassembled WGS sequence"/>
</dbReference>
<dbReference type="InterPro" id="IPR016186">
    <property type="entry name" value="C-type_lectin-like/link_sf"/>
</dbReference>
<dbReference type="SUPFAM" id="SSF56436">
    <property type="entry name" value="C-type lectin-like"/>
    <property type="match status" value="1"/>
</dbReference>
<name>A0A4W5LWK8_9TELE</name>
<dbReference type="PANTHER" id="PTHR22803">
    <property type="entry name" value="MANNOSE, PHOSPHOLIPASE, LECTIN RECEPTOR RELATED"/>
    <property type="match status" value="1"/>
</dbReference>
<evidence type="ECO:0000259" key="9">
    <source>
        <dbReference type="PROSITE" id="PS51092"/>
    </source>
</evidence>
<feature type="disulfide bond" evidence="8">
    <location>
        <begin position="42"/>
        <end position="68"/>
    </location>
</feature>
<keyword evidence="4" id="KW-1133">Transmembrane helix</keyword>
<evidence type="ECO:0000256" key="6">
    <source>
        <dbReference type="ARBA" id="ARBA00023157"/>
    </source>
</evidence>
<reference evidence="10" key="2">
    <citation type="submission" date="2025-08" db="UniProtKB">
        <authorList>
            <consortium name="Ensembl"/>
        </authorList>
    </citation>
    <scope>IDENTIFICATION</scope>
</reference>
<sequence>MMIHQGSGSWSCWKIYGTQKDLCSKGYQEVFTLGGNAFGSPCQFPFQFGEKWYAECTPQGRSDGQLWCATETDYNKAKKWGFCPSKSSSGWDSDPVTGVLYQRNTQSVLTWHQARKSCQQQGADLLSIVELHEQTYISGTVCTVRPGQTYISGMYSQTWSDLHLRYVQSDLVRPTSQVCTVRPG</sequence>
<dbReference type="CDD" id="cd00062">
    <property type="entry name" value="FN2"/>
    <property type="match status" value="1"/>
</dbReference>
<feature type="disulfide bond" evidence="8">
    <location>
        <begin position="56"/>
        <end position="83"/>
    </location>
</feature>
<dbReference type="FunFam" id="2.10.10.10:FF:000001">
    <property type="entry name" value="Fibronectin 1a isoform 1"/>
    <property type="match status" value="1"/>
</dbReference>
<keyword evidence="11" id="KW-1185">Reference proteome</keyword>
<dbReference type="InterPro" id="IPR000562">
    <property type="entry name" value="FN_type2_dom"/>
</dbReference>
<dbReference type="Pfam" id="PF00040">
    <property type="entry name" value="fn2"/>
    <property type="match status" value="1"/>
</dbReference>
<dbReference type="GO" id="GO:0016020">
    <property type="term" value="C:membrane"/>
    <property type="evidence" value="ECO:0007669"/>
    <property type="project" value="UniProtKB-SubCell"/>
</dbReference>
<protein>
    <recommendedName>
        <fullName evidence="9">Fibronectin type-II domain-containing protein</fullName>
    </recommendedName>
</protein>
<dbReference type="InterPro" id="IPR013806">
    <property type="entry name" value="Kringle-like"/>
</dbReference>
<dbReference type="InterPro" id="IPR036943">
    <property type="entry name" value="FN_type2_sf"/>
</dbReference>
<dbReference type="CDD" id="cd00037">
    <property type="entry name" value="CLECT"/>
    <property type="match status" value="1"/>
</dbReference>
<organism evidence="10 11">
    <name type="scientific">Hucho hucho</name>
    <name type="common">huchen</name>
    <dbReference type="NCBI Taxonomy" id="62062"/>
    <lineage>
        <taxon>Eukaryota</taxon>
        <taxon>Metazoa</taxon>
        <taxon>Chordata</taxon>
        <taxon>Craniata</taxon>
        <taxon>Vertebrata</taxon>
        <taxon>Euteleostomi</taxon>
        <taxon>Actinopterygii</taxon>
        <taxon>Neopterygii</taxon>
        <taxon>Teleostei</taxon>
        <taxon>Protacanthopterygii</taxon>
        <taxon>Salmoniformes</taxon>
        <taxon>Salmonidae</taxon>
        <taxon>Salmoninae</taxon>
        <taxon>Hucho</taxon>
    </lineage>
</organism>
<proteinExistence type="predicted"/>
<keyword evidence="6 8" id="KW-1015">Disulfide bond</keyword>
<keyword evidence="2" id="KW-0812">Transmembrane</keyword>